<dbReference type="OrthoDB" id="5954035at2759"/>
<feature type="compositionally biased region" description="Low complexity" evidence="2">
    <location>
        <begin position="828"/>
        <end position="840"/>
    </location>
</feature>
<keyword evidence="7" id="KW-1185">Reference proteome</keyword>
<feature type="region of interest" description="Disordered" evidence="2">
    <location>
        <begin position="892"/>
        <end position="938"/>
    </location>
</feature>
<evidence type="ECO:0000259" key="5">
    <source>
        <dbReference type="Pfam" id="PF24930"/>
    </source>
</evidence>
<comment type="caution">
    <text evidence="6">The sequence shown here is derived from an EMBL/GenBank/DDBJ whole genome shotgun (WGS) entry which is preliminary data.</text>
</comment>
<feature type="compositionally biased region" description="Polar residues" evidence="2">
    <location>
        <begin position="763"/>
        <end position="774"/>
    </location>
</feature>
<feature type="transmembrane region" description="Helical" evidence="3">
    <location>
        <begin position="1536"/>
        <end position="1560"/>
    </location>
</feature>
<dbReference type="Proteomes" id="UP000626092">
    <property type="component" value="Unassembled WGS sequence"/>
</dbReference>
<feature type="region of interest" description="Disordered" evidence="2">
    <location>
        <begin position="1"/>
        <end position="25"/>
    </location>
</feature>
<feature type="transmembrane region" description="Helical" evidence="3">
    <location>
        <begin position="1485"/>
        <end position="1505"/>
    </location>
</feature>
<evidence type="ECO:0000256" key="2">
    <source>
        <dbReference type="SAM" id="MobiDB-lite"/>
    </source>
</evidence>
<dbReference type="PANTHER" id="PTHR10794:SF92">
    <property type="entry name" value="EMBRYOGENESIS-ASSOCIATED PROTEIN EMB8"/>
    <property type="match status" value="1"/>
</dbReference>
<feature type="region of interest" description="Disordered" evidence="2">
    <location>
        <begin position="549"/>
        <end position="597"/>
    </location>
</feature>
<organism evidence="6 7">
    <name type="scientific">Rhododendron simsii</name>
    <name type="common">Sims's rhododendron</name>
    <dbReference type="NCBI Taxonomy" id="118357"/>
    <lineage>
        <taxon>Eukaryota</taxon>
        <taxon>Viridiplantae</taxon>
        <taxon>Streptophyta</taxon>
        <taxon>Embryophyta</taxon>
        <taxon>Tracheophyta</taxon>
        <taxon>Spermatophyta</taxon>
        <taxon>Magnoliopsida</taxon>
        <taxon>eudicotyledons</taxon>
        <taxon>Gunneridae</taxon>
        <taxon>Pentapetalae</taxon>
        <taxon>asterids</taxon>
        <taxon>Ericales</taxon>
        <taxon>Ericaceae</taxon>
        <taxon>Ericoideae</taxon>
        <taxon>Rhodoreae</taxon>
        <taxon>Rhododendron</taxon>
    </lineage>
</organism>
<keyword evidence="3" id="KW-1133">Transmembrane helix</keyword>
<evidence type="ECO:0000256" key="3">
    <source>
        <dbReference type="SAM" id="Phobius"/>
    </source>
</evidence>
<feature type="region of interest" description="Disordered" evidence="2">
    <location>
        <begin position="694"/>
        <end position="721"/>
    </location>
</feature>
<gene>
    <name evidence="6" type="ORF">RHSIM_Rhsim03G0225900</name>
</gene>
<dbReference type="Pfam" id="PF24930">
    <property type="entry name" value="DUF7750"/>
    <property type="match status" value="1"/>
</dbReference>
<feature type="compositionally biased region" description="Polar residues" evidence="2">
    <location>
        <begin position="786"/>
        <end position="807"/>
    </location>
</feature>
<feature type="transmembrane region" description="Helical" evidence="3">
    <location>
        <begin position="1451"/>
        <end position="1473"/>
    </location>
</feature>
<dbReference type="InterPro" id="IPR003675">
    <property type="entry name" value="Rce1/LyrA-like_dom"/>
</dbReference>
<dbReference type="SUPFAM" id="SSF53474">
    <property type="entry name" value="alpha/beta-Hydrolases"/>
    <property type="match status" value="1"/>
</dbReference>
<keyword evidence="3" id="KW-0472">Membrane</keyword>
<dbReference type="InterPro" id="IPR056652">
    <property type="entry name" value="DUF7750"/>
</dbReference>
<feature type="transmembrane region" description="Helical" evidence="3">
    <location>
        <begin position="1580"/>
        <end position="1603"/>
    </location>
</feature>
<keyword evidence="3" id="KW-0812">Transmembrane</keyword>
<comment type="similarity">
    <text evidence="1">Belongs to the AB hydrolase superfamily. AB hydrolase 4 family.</text>
</comment>
<feature type="domain" description="CAAX prenyl protease 2/Lysostaphin resistance protein A-like" evidence="4">
    <location>
        <begin position="1584"/>
        <end position="1668"/>
    </location>
</feature>
<protein>
    <recommendedName>
        <fullName evidence="8">CAAX amino terminal protease family protein</fullName>
    </recommendedName>
</protein>
<evidence type="ECO:0000313" key="7">
    <source>
        <dbReference type="Proteomes" id="UP000626092"/>
    </source>
</evidence>
<dbReference type="InterPro" id="IPR029058">
    <property type="entry name" value="AB_hydrolase_fold"/>
</dbReference>
<sequence length="1733" mass="189146">MTLNSNLPLPIPHLNSPSPPHQSLPVLHRRPFQVHHRRTWRRRRLKPNRTALLVVRSSQFNNPLPLFESLFQNLLSQFPSVNSLDLLAPSLGLASGAALYLSRRNSTANANSPVSEIGNWILFASPTPFNRFVMLRCPSVSFEGSELLDNVSDRLVKEERHFVKLNSGRIQVRGGGDDDVLNEDKLVYQRVCVSTDDGGVISLDWPVNLDLTEERGLDTTVLLIPGTAEGSMDSNVRSFAWESLKRGCFPVVMNPRGCAGSPLTTPRLFTAADSDDISTAIQFINRARPWTTLMGVGWGYGANMLTKYLSEVGEKTPLTAATCIDNPFDLEEATRSSPYHIALDQKLTGGLVDILRSNKELFRGKAKGFDVEKALVANSVRDFEKSISMISYGFEAVEDFYAKSSTRNVVGKVKIPVLFIQNDDAVVPLFSIPRSLIAENPFTSLLLCSCLPSSVIARGRCAISWCHHLTIQWLAAVELGLLKGRHPLLKDVDVTINPSKGLALLEGRASDKSGRANKLLNLSQSNVENGYAGYPLKEKLEEWDTTAGIGSRFRQDQQRNPEIKDKGLQREGNDTSKQTSPVDAESASEEVNPVDVESSQVLQTAQVVMNMLDVTMPGTLTEEQKKKVLSAVGQGKTVMDALQDAVPEDVRAKLTNAVSGILHARGTNVKLDGLMNVGPIVASGLSTKIQEKVGEVSSGGGGNEDPRSSGVDDDLADSCNDNEVSLDKTAVGLEPELQASDTLQNPIETVQNMDISRELTAKNSDYSENGSDTGAQPDFPSHPEIASSTEDSASDQNKMDQSYTASSAEAELTESVGNDHLKSEEKSSNSILNQSSSDSQTFSVSQALDAFTGMDDSTQMAVNSVFGVIEDMITQLDNKTEVDDKNAVMEEGTGSVTKNPQFAKEYNGSVRKEKSGSDLKSQSDMLDNMSSNGGRDSLTDSRIRWVEKEKYIESPDSFKGNNIDKSGENHMVSHVNKPGSGTTELLASSRPLSEQSNKVRHLHTIPLFITRNTYGDHFYKEYLRKYLLSKVQNAESLDLDRTTALFLEYIPEKDQWKLLEQPENNEGSGADIAPREGVKEVTLAHSPSKADTDQVIEPSYVIMDAEQQEEPVQEYNAVDKTNEGVAIRNDRSESFVKNVISDSLKVEVGRRLSEESMNEIEPNLSRDIEHLANAVSLTAGHSKSQIRFLDGEDCNLGKLGTLNGEDLVRAMSFAIQETSYLTSVLPYGVIVGSCLAALRKFFDVAAVNGIDQREAMALDQIDPSVERNCVQLVETEADRVLVNKLDHKYTESKSTDGENIDLNKVGNATIMAGAVTAALGASAMLVRQQDSDKGKSTSGTLANSSEEKGNRHEEPDKLEQEISEKSENNIVTSIAEKAMSVAGPVVPVKKDGEVDQDRLVALLAGLGQQGGMLKLFGKVALLWGGIRGAVSLTDRLILFLRLAERSLLQRILGFVCMVLVLWSPVVVPLLPTLVQSWASHNSSKFAELVCIIGLYSSIAILVMLWGKRIRGYDNPFEQYGLDFTSSSKIQNFLKGLVGGVVVVLSIHSLNALLGCVRLSWPSTFISYSSDIVSWIKVYGKMVLLVAQGMVTATGVALVEELIFRAWLPDEIATDLGYYRGIIISGLAFSLLQRSPWAIPGLWLLSLGLAGARQRSGGSLSIPIGLRAGIMASNFVLQTGGFLTCKPNFPMWITGPHPFQPFSGISGLALSLLLAMVLHPREPNPSEEKHNDNS</sequence>
<feature type="region of interest" description="Disordered" evidence="2">
    <location>
        <begin position="1328"/>
        <end position="1363"/>
    </location>
</feature>
<evidence type="ECO:0000313" key="6">
    <source>
        <dbReference type="EMBL" id="KAF7148638.1"/>
    </source>
</evidence>
<dbReference type="GO" id="GO:0034338">
    <property type="term" value="F:short-chain carboxylesterase activity"/>
    <property type="evidence" value="ECO:0007669"/>
    <property type="project" value="TreeGrafter"/>
</dbReference>
<feature type="domain" description="DUF7750" evidence="5">
    <location>
        <begin position="599"/>
        <end position="663"/>
    </location>
</feature>
<evidence type="ECO:0000259" key="4">
    <source>
        <dbReference type="Pfam" id="PF02517"/>
    </source>
</evidence>
<dbReference type="GO" id="GO:0080120">
    <property type="term" value="P:CAAX-box protein maturation"/>
    <property type="evidence" value="ECO:0007669"/>
    <property type="project" value="UniProtKB-ARBA"/>
</dbReference>
<proteinExistence type="inferred from homology"/>
<dbReference type="Gene3D" id="3.40.50.1820">
    <property type="entry name" value="alpha/beta hydrolase"/>
    <property type="match status" value="1"/>
</dbReference>
<feature type="compositionally biased region" description="Polar residues" evidence="2">
    <location>
        <begin position="918"/>
        <end position="934"/>
    </location>
</feature>
<dbReference type="PANTHER" id="PTHR10794">
    <property type="entry name" value="ABHYDROLASE DOMAIN-CONTAINING PROTEIN"/>
    <property type="match status" value="1"/>
</dbReference>
<accession>A0A834H8Z2</accession>
<dbReference type="InterPro" id="IPR050960">
    <property type="entry name" value="AB_hydrolase_4_sf"/>
</dbReference>
<dbReference type="Pfam" id="PF02517">
    <property type="entry name" value="Rce1-like"/>
    <property type="match status" value="1"/>
</dbReference>
<evidence type="ECO:0000256" key="1">
    <source>
        <dbReference type="ARBA" id="ARBA00010884"/>
    </source>
</evidence>
<dbReference type="GO" id="GO:0047372">
    <property type="term" value="F:monoacylglycerol lipase activity"/>
    <property type="evidence" value="ECO:0007669"/>
    <property type="project" value="TreeGrafter"/>
</dbReference>
<feature type="compositionally biased region" description="Basic and acidic residues" evidence="2">
    <location>
        <begin position="553"/>
        <end position="574"/>
    </location>
</feature>
<feature type="compositionally biased region" description="Basic and acidic residues" evidence="2">
    <location>
        <begin position="817"/>
        <end position="827"/>
    </location>
</feature>
<reference evidence="6" key="1">
    <citation type="submission" date="2019-11" db="EMBL/GenBank/DDBJ databases">
        <authorList>
            <person name="Liu Y."/>
            <person name="Hou J."/>
            <person name="Li T.-Q."/>
            <person name="Guan C.-H."/>
            <person name="Wu X."/>
            <person name="Wu H.-Z."/>
            <person name="Ling F."/>
            <person name="Zhang R."/>
            <person name="Shi X.-G."/>
            <person name="Ren J.-P."/>
            <person name="Chen E.-F."/>
            <person name="Sun J.-M."/>
        </authorList>
    </citation>
    <scope>NUCLEOTIDE SEQUENCE</scope>
    <source>
        <strain evidence="6">Adult_tree_wgs_1</strain>
        <tissue evidence="6">Leaves</tissue>
    </source>
</reference>
<dbReference type="EMBL" id="WJXA01000003">
    <property type="protein sequence ID" value="KAF7148638.1"/>
    <property type="molecule type" value="Genomic_DNA"/>
</dbReference>
<evidence type="ECO:0008006" key="8">
    <source>
        <dbReference type="Google" id="ProtNLM"/>
    </source>
</evidence>
<feature type="transmembrane region" description="Helical" evidence="3">
    <location>
        <begin position="1615"/>
        <end position="1630"/>
    </location>
</feature>
<name>A0A834H8Z2_RHOSS</name>
<feature type="region of interest" description="Disordered" evidence="2">
    <location>
        <begin position="763"/>
        <end position="840"/>
    </location>
</feature>
<dbReference type="GO" id="GO:0004175">
    <property type="term" value="F:endopeptidase activity"/>
    <property type="evidence" value="ECO:0007669"/>
    <property type="project" value="UniProtKB-ARBA"/>
</dbReference>
<feature type="compositionally biased region" description="Basic and acidic residues" evidence="2">
    <location>
        <begin position="1345"/>
        <end position="1363"/>
    </location>
</feature>